<evidence type="ECO:0000313" key="2">
    <source>
        <dbReference type="EMBL" id="KAL2645271.1"/>
    </source>
</evidence>
<accession>A0ABD1ZC48</accession>
<evidence type="ECO:0000256" key="1">
    <source>
        <dbReference type="SAM" id="MobiDB-lite"/>
    </source>
</evidence>
<feature type="region of interest" description="Disordered" evidence="1">
    <location>
        <begin position="106"/>
        <end position="152"/>
    </location>
</feature>
<feature type="compositionally biased region" description="Polar residues" evidence="1">
    <location>
        <begin position="43"/>
        <end position="53"/>
    </location>
</feature>
<proteinExistence type="predicted"/>
<feature type="region of interest" description="Disordered" evidence="1">
    <location>
        <begin position="23"/>
        <end position="71"/>
    </location>
</feature>
<dbReference type="Proteomes" id="UP001605036">
    <property type="component" value="Unassembled WGS sequence"/>
</dbReference>
<comment type="caution">
    <text evidence="2">The sequence shown here is derived from an EMBL/GenBank/DDBJ whole genome shotgun (WGS) entry which is preliminary data.</text>
</comment>
<reference evidence="2 3" key="1">
    <citation type="submission" date="2024-09" db="EMBL/GenBank/DDBJ databases">
        <title>Chromosome-scale assembly of Riccia fluitans.</title>
        <authorList>
            <person name="Paukszto L."/>
            <person name="Sawicki J."/>
            <person name="Karawczyk K."/>
            <person name="Piernik-Szablinska J."/>
            <person name="Szczecinska M."/>
            <person name="Mazdziarz M."/>
        </authorList>
    </citation>
    <scope>NUCLEOTIDE SEQUENCE [LARGE SCALE GENOMIC DNA]</scope>
    <source>
        <strain evidence="2">Rf_01</strain>
        <tissue evidence="2">Aerial parts of the thallus</tissue>
    </source>
</reference>
<protein>
    <submittedName>
        <fullName evidence="2">Uncharacterized protein</fullName>
    </submittedName>
</protein>
<dbReference type="AlphaFoldDB" id="A0ABD1ZC48"/>
<evidence type="ECO:0000313" key="3">
    <source>
        <dbReference type="Proteomes" id="UP001605036"/>
    </source>
</evidence>
<sequence length="227" mass="25459">MSSSSFVVVLNRKFSSLVEEDFGASRNQSKRQYVPVNSRRESNSCAWTEGNSNQDERAEEQERQKQGSVERSIFKTISRGRKEDYSVWFRAAGKKLKKKVHLNAEENAGRSGGGTNFIHHARSSSSELHRFPCTPAQEEEAEEEKKKVGGEEEDRYSRPECCLNSSKADRKSRLIGICESSSAAAALELPTCHCFSSRVMSARALCESELEKPPLDFVGSSWRPTGR</sequence>
<dbReference type="EMBL" id="JBHFFA010000002">
    <property type="protein sequence ID" value="KAL2645271.1"/>
    <property type="molecule type" value="Genomic_DNA"/>
</dbReference>
<gene>
    <name evidence="2" type="ORF">R1flu_012858</name>
</gene>
<keyword evidence="3" id="KW-1185">Reference proteome</keyword>
<feature type="compositionally biased region" description="Basic and acidic residues" evidence="1">
    <location>
        <begin position="143"/>
        <end position="152"/>
    </location>
</feature>
<feature type="compositionally biased region" description="Basic and acidic residues" evidence="1">
    <location>
        <begin position="54"/>
        <end position="65"/>
    </location>
</feature>
<name>A0ABD1ZC48_9MARC</name>
<organism evidence="2 3">
    <name type="scientific">Riccia fluitans</name>
    <dbReference type="NCBI Taxonomy" id="41844"/>
    <lineage>
        <taxon>Eukaryota</taxon>
        <taxon>Viridiplantae</taxon>
        <taxon>Streptophyta</taxon>
        <taxon>Embryophyta</taxon>
        <taxon>Marchantiophyta</taxon>
        <taxon>Marchantiopsida</taxon>
        <taxon>Marchantiidae</taxon>
        <taxon>Marchantiales</taxon>
        <taxon>Ricciaceae</taxon>
        <taxon>Riccia</taxon>
    </lineage>
</organism>